<sequence>MYNSLIDDLVGDKKLDVKEDNTIMHDGLFCWKSGRDYISKTKQRKCTRTLVTELDIHLHASVCSNIFCISVTPLVLYLQISSKAITSGQSNFDISKAAVLASESKQVVHRGICFTIQLTWEFFCIFYGLVRC</sequence>
<keyword evidence="2" id="KW-1185">Reference proteome</keyword>
<dbReference type="AlphaFoldDB" id="A0AAQ3KZU8"/>
<dbReference type="EMBL" id="CP136897">
    <property type="protein sequence ID" value="WOL16552.1"/>
    <property type="molecule type" value="Genomic_DNA"/>
</dbReference>
<dbReference type="Proteomes" id="UP001327560">
    <property type="component" value="Chromosome 8"/>
</dbReference>
<evidence type="ECO:0000313" key="1">
    <source>
        <dbReference type="EMBL" id="WOL16552.1"/>
    </source>
</evidence>
<accession>A0AAQ3KZU8</accession>
<protein>
    <submittedName>
        <fullName evidence="1">Uncharacterized protein</fullName>
    </submittedName>
</protein>
<organism evidence="1 2">
    <name type="scientific">Canna indica</name>
    <name type="common">Indian-shot</name>
    <dbReference type="NCBI Taxonomy" id="4628"/>
    <lineage>
        <taxon>Eukaryota</taxon>
        <taxon>Viridiplantae</taxon>
        <taxon>Streptophyta</taxon>
        <taxon>Embryophyta</taxon>
        <taxon>Tracheophyta</taxon>
        <taxon>Spermatophyta</taxon>
        <taxon>Magnoliopsida</taxon>
        <taxon>Liliopsida</taxon>
        <taxon>Zingiberales</taxon>
        <taxon>Cannaceae</taxon>
        <taxon>Canna</taxon>
    </lineage>
</organism>
<name>A0AAQ3KZU8_9LILI</name>
<gene>
    <name evidence="1" type="ORF">Cni_G25339</name>
</gene>
<proteinExistence type="predicted"/>
<reference evidence="1 2" key="1">
    <citation type="submission" date="2023-10" db="EMBL/GenBank/DDBJ databases">
        <title>Chromosome-scale genome assembly provides insights into flower coloration mechanisms of Canna indica.</title>
        <authorList>
            <person name="Li C."/>
        </authorList>
    </citation>
    <scope>NUCLEOTIDE SEQUENCE [LARGE SCALE GENOMIC DNA]</scope>
    <source>
        <tissue evidence="1">Flower</tissue>
    </source>
</reference>
<evidence type="ECO:0000313" key="2">
    <source>
        <dbReference type="Proteomes" id="UP001327560"/>
    </source>
</evidence>